<dbReference type="CDD" id="cd01483">
    <property type="entry name" value="E1_enzyme_family"/>
    <property type="match status" value="1"/>
</dbReference>
<dbReference type="Gene3D" id="3.40.109.10">
    <property type="entry name" value="NADH Oxidase"/>
    <property type="match status" value="1"/>
</dbReference>
<dbReference type="Proteomes" id="UP000195755">
    <property type="component" value="Chromosome"/>
</dbReference>
<dbReference type="NCBIfam" id="NF005901">
    <property type="entry name" value="PRK07877.1"/>
    <property type="match status" value="1"/>
</dbReference>
<dbReference type="InterPro" id="IPR000415">
    <property type="entry name" value="Nitroreductase-like"/>
</dbReference>
<evidence type="ECO:0000256" key="1">
    <source>
        <dbReference type="SAM" id="MobiDB-lite"/>
    </source>
</evidence>
<feature type="compositionally biased region" description="Pro residues" evidence="1">
    <location>
        <begin position="372"/>
        <end position="387"/>
    </location>
</feature>
<feature type="region of interest" description="Disordered" evidence="1">
    <location>
        <begin position="365"/>
        <end position="387"/>
    </location>
</feature>
<dbReference type="GO" id="GO:0061503">
    <property type="term" value="F:tRNA threonylcarbamoyladenosine dehydratase"/>
    <property type="evidence" value="ECO:0007669"/>
    <property type="project" value="TreeGrafter"/>
</dbReference>
<dbReference type="GO" id="GO:0008641">
    <property type="term" value="F:ubiquitin-like modifier activating enzyme activity"/>
    <property type="evidence" value="ECO:0007669"/>
    <property type="project" value="InterPro"/>
</dbReference>
<dbReference type="InterPro" id="IPR000594">
    <property type="entry name" value="ThiF_NAD_FAD-bd"/>
</dbReference>
<reference evidence="3 4" key="1">
    <citation type="submission" date="2017-06" db="EMBL/GenBank/DDBJ databases">
        <title>Streptomyces albireticuli Genome sequencing and assembly.</title>
        <authorList>
            <person name="Wang Y."/>
            <person name="Du B."/>
            <person name="Ding Y."/>
            <person name="Liu H."/>
            <person name="Hou Q."/>
            <person name="Liu K."/>
            <person name="Yao L."/>
            <person name="Wang C."/>
        </authorList>
    </citation>
    <scope>NUCLEOTIDE SEQUENCE [LARGE SCALE GENOMIC DNA]</scope>
    <source>
        <strain evidence="3 4">MDJK11</strain>
    </source>
</reference>
<dbReference type="Pfam" id="PF00899">
    <property type="entry name" value="ThiF"/>
    <property type="match status" value="1"/>
</dbReference>
<dbReference type="PANTHER" id="PTHR43267:SF3">
    <property type="entry name" value="THIF PROTEIN"/>
    <property type="match status" value="1"/>
</dbReference>
<evidence type="ECO:0000259" key="2">
    <source>
        <dbReference type="Pfam" id="PF00899"/>
    </source>
</evidence>
<organism evidence="3 4">
    <name type="scientific">Streptomyces albireticuli</name>
    <dbReference type="NCBI Taxonomy" id="1940"/>
    <lineage>
        <taxon>Bacteria</taxon>
        <taxon>Bacillati</taxon>
        <taxon>Actinomycetota</taxon>
        <taxon>Actinomycetes</taxon>
        <taxon>Kitasatosporales</taxon>
        <taxon>Streptomycetaceae</taxon>
        <taxon>Streptomyces</taxon>
    </lineage>
</organism>
<dbReference type="SUPFAM" id="SSF69572">
    <property type="entry name" value="Activating enzymes of the ubiquitin-like proteins"/>
    <property type="match status" value="1"/>
</dbReference>
<dbReference type="PANTHER" id="PTHR43267">
    <property type="entry name" value="TRNA THREONYLCARBAMOYLADENOSINE DEHYDRATASE"/>
    <property type="match status" value="1"/>
</dbReference>
<feature type="domain" description="THIF-type NAD/FAD binding fold" evidence="2">
    <location>
        <begin position="116"/>
        <end position="251"/>
    </location>
</feature>
<dbReference type="EMBL" id="CP021744">
    <property type="protein sequence ID" value="ARZ66295.1"/>
    <property type="molecule type" value="Genomic_DNA"/>
</dbReference>
<dbReference type="KEGG" id="salj:SMD11_0629"/>
<dbReference type="AlphaFoldDB" id="A0A1Z2KW74"/>
<gene>
    <name evidence="3" type="ORF">SMD11_0629</name>
</gene>
<dbReference type="GO" id="GO:0016491">
    <property type="term" value="F:oxidoreductase activity"/>
    <property type="evidence" value="ECO:0007669"/>
    <property type="project" value="InterPro"/>
</dbReference>
<accession>A0A1Z2KW74</accession>
<evidence type="ECO:0000313" key="4">
    <source>
        <dbReference type="Proteomes" id="UP000195755"/>
    </source>
</evidence>
<dbReference type="SUPFAM" id="SSF55469">
    <property type="entry name" value="FMN-dependent nitroreductase-like"/>
    <property type="match status" value="1"/>
</dbReference>
<sequence length="758" mass="81849">MNALAEATRDTAVWRPTLFAPGDPVGRRALERLLDGGAVTAVRDTVPEQVEELLTARRPGWRPGAGEPASAVRDHLGGRSPAEYGRWAWYPWSGRLVHVLPAVEFRELRRSRNQYKITAAEQDLLTGRTVAVLGLSVGAAGAVTLAQEGVGNRFRLADFDRLSLSNLNRLRASVADIGVPKVVIAARQMYELDPYLDIEVWPRGLTEDNIDAFLTGGGHADLLVEECDDLYVKVRARERARAHGIPVLMETNERGMLDVERFDLEPDRPLLHGLLDGVAAAGLQGLTTREKVPYVLRILGQDRPSERFVPSLVEIGHTLSSWPQLASGVALGAALVTDTARRILLGQFTASGRYFVDPGELVRDGTQAPLTPAGPAPAPVPGPAPEPLLLPGPGDVLGEEGIRRLVAFGTRAPSGGNRQPWRFVARGHVLHCRTDDTQPATLLDFGESATHLALGAAVENIRLAAGAAGWACRVRPFPDPADPGLVCELVFSRAGGVPRPPLADWIERRVTNRGPGPGVPLAGRHAEELARCAAGGGARLHLVTDRDRMREIGAVLGAGDRLRMLSRRMHREMMDELRWDAREARRTRDGIDLATLELDATDLAGMSVARHWPALAFVRGVGGGGGFEEGARRSVAASSAVGCLTVPGTTARDHFDGGRATQRLWLTATSLGLAFQPVTSLLYLFARVERGGGAGLDADETSALRALRTRFSRVVPRRPGEAELLLFRLSYAGPPTTRSLRRDVSSVLDFEEEPGGER</sequence>
<dbReference type="InterPro" id="IPR045886">
    <property type="entry name" value="ThiF/MoeB/HesA"/>
</dbReference>
<evidence type="ECO:0000313" key="3">
    <source>
        <dbReference type="EMBL" id="ARZ66295.1"/>
    </source>
</evidence>
<name>A0A1Z2KW74_9ACTN</name>
<protein>
    <recommendedName>
        <fullName evidence="2">THIF-type NAD/FAD binding fold domain-containing protein</fullName>
    </recommendedName>
</protein>
<dbReference type="GO" id="GO:0061504">
    <property type="term" value="P:cyclic threonylcarbamoyladenosine biosynthetic process"/>
    <property type="evidence" value="ECO:0007669"/>
    <property type="project" value="TreeGrafter"/>
</dbReference>
<dbReference type="Gene3D" id="3.40.50.720">
    <property type="entry name" value="NAD(P)-binding Rossmann-like Domain"/>
    <property type="match status" value="1"/>
</dbReference>
<dbReference type="InterPro" id="IPR035985">
    <property type="entry name" value="Ubiquitin-activating_enz"/>
</dbReference>
<proteinExistence type="predicted"/>